<evidence type="ECO:0000256" key="1">
    <source>
        <dbReference type="SAM" id="Phobius"/>
    </source>
</evidence>
<feature type="transmembrane region" description="Helical" evidence="1">
    <location>
        <begin position="20"/>
        <end position="41"/>
    </location>
</feature>
<dbReference type="GeneID" id="20087666"/>
<dbReference type="OrthoDB" id="70292at2759"/>
<dbReference type="VEuPathDB" id="FungiDB:H310_10616"/>
<organism evidence="2">
    <name type="scientific">Aphanomyces invadans</name>
    <dbReference type="NCBI Taxonomy" id="157072"/>
    <lineage>
        <taxon>Eukaryota</taxon>
        <taxon>Sar</taxon>
        <taxon>Stramenopiles</taxon>
        <taxon>Oomycota</taxon>
        <taxon>Saprolegniomycetes</taxon>
        <taxon>Saprolegniales</taxon>
        <taxon>Verrucalvaceae</taxon>
        <taxon>Aphanomyces</taxon>
    </lineage>
</organism>
<reference evidence="2" key="1">
    <citation type="submission" date="2013-12" db="EMBL/GenBank/DDBJ databases">
        <title>The Genome Sequence of Aphanomyces invadans NJM9701.</title>
        <authorList>
            <consortium name="The Broad Institute Genomics Platform"/>
            <person name="Russ C."/>
            <person name="Tyler B."/>
            <person name="van West P."/>
            <person name="Dieguez-Uribeondo J."/>
            <person name="Young S.K."/>
            <person name="Zeng Q."/>
            <person name="Gargeya S."/>
            <person name="Fitzgerald M."/>
            <person name="Abouelleil A."/>
            <person name="Alvarado L."/>
            <person name="Chapman S.B."/>
            <person name="Gainer-Dewar J."/>
            <person name="Goldberg J."/>
            <person name="Griggs A."/>
            <person name="Gujja S."/>
            <person name="Hansen M."/>
            <person name="Howarth C."/>
            <person name="Imamovic A."/>
            <person name="Ireland A."/>
            <person name="Larimer J."/>
            <person name="McCowan C."/>
            <person name="Murphy C."/>
            <person name="Pearson M."/>
            <person name="Poon T.W."/>
            <person name="Priest M."/>
            <person name="Roberts A."/>
            <person name="Saif S."/>
            <person name="Shea T."/>
            <person name="Sykes S."/>
            <person name="Wortman J."/>
            <person name="Nusbaum C."/>
            <person name="Birren B."/>
        </authorList>
    </citation>
    <scope>NUCLEOTIDE SEQUENCE [LARGE SCALE GENOMIC DNA]</scope>
    <source>
        <strain evidence="2">NJM9701</strain>
    </source>
</reference>
<dbReference type="RefSeq" id="XP_008875271.1">
    <property type="nucleotide sequence ID" value="XM_008877049.1"/>
</dbReference>
<proteinExistence type="predicted"/>
<protein>
    <submittedName>
        <fullName evidence="2">Uncharacterized protein</fullName>
    </submittedName>
</protein>
<feature type="transmembrane region" description="Helical" evidence="1">
    <location>
        <begin position="101"/>
        <end position="129"/>
    </location>
</feature>
<keyword evidence="1" id="KW-1133">Transmembrane helix</keyword>
<name>A0A024TPA1_9STRA</name>
<dbReference type="AlphaFoldDB" id="A0A024TPA1"/>
<keyword evidence="1" id="KW-0472">Membrane</keyword>
<accession>A0A024TPA1</accession>
<feature type="transmembrane region" description="Helical" evidence="1">
    <location>
        <begin position="61"/>
        <end position="89"/>
    </location>
</feature>
<feature type="transmembrane region" description="Helical" evidence="1">
    <location>
        <begin position="135"/>
        <end position="153"/>
    </location>
</feature>
<keyword evidence="1" id="KW-0812">Transmembrane</keyword>
<sequence length="202" mass="22396">MRTAAAATSDLYKHREILYLLRAGGRYILGSLALVMLWQVVTLVVKLERTIVQDRWSDSAVFALVACYIGWIVVTTLGGACGLYSSVYLDIPTASWCLRRWWLLIAFQVVEGVVLFGVLCESSCSVAVWQAGFEWNTLSLLTTEIFFLVYVYLYMHILQACAEVDRHDEGSAIATCSSKLNHVVKNVPAIAYGSTSVATIQV</sequence>
<dbReference type="STRING" id="157072.A0A024TPA1"/>
<dbReference type="EMBL" id="KI913978">
    <property type="protein sequence ID" value="ETV95960.1"/>
    <property type="molecule type" value="Genomic_DNA"/>
</dbReference>
<gene>
    <name evidence="2" type="ORF">H310_10616</name>
</gene>
<evidence type="ECO:0000313" key="2">
    <source>
        <dbReference type="EMBL" id="ETV95960.1"/>
    </source>
</evidence>